<feature type="region of interest" description="Disordered" evidence="4">
    <location>
        <begin position="1305"/>
        <end position="1325"/>
    </location>
</feature>
<evidence type="ECO:0000256" key="1">
    <source>
        <dbReference type="ARBA" id="ARBA00023157"/>
    </source>
</evidence>
<dbReference type="Gene3D" id="1.25.10.20">
    <property type="entry name" value="Vitellinogen, superhelical"/>
    <property type="match status" value="1"/>
</dbReference>
<reference evidence="6 7" key="1">
    <citation type="journal article" date="2023" name="Sci. Data">
        <title>Genome assembly of the Korean intertidal mud-creeper Batillaria attramentaria.</title>
        <authorList>
            <person name="Patra A.K."/>
            <person name="Ho P.T."/>
            <person name="Jun S."/>
            <person name="Lee S.J."/>
            <person name="Kim Y."/>
            <person name="Won Y.J."/>
        </authorList>
    </citation>
    <scope>NUCLEOTIDE SEQUENCE [LARGE SCALE GENOMIC DNA]</scope>
    <source>
        <strain evidence="6">Wonlab-2016</strain>
    </source>
</reference>
<organism evidence="6 7">
    <name type="scientific">Batillaria attramentaria</name>
    <dbReference type="NCBI Taxonomy" id="370345"/>
    <lineage>
        <taxon>Eukaryota</taxon>
        <taxon>Metazoa</taxon>
        <taxon>Spiralia</taxon>
        <taxon>Lophotrochozoa</taxon>
        <taxon>Mollusca</taxon>
        <taxon>Gastropoda</taxon>
        <taxon>Caenogastropoda</taxon>
        <taxon>Sorbeoconcha</taxon>
        <taxon>Cerithioidea</taxon>
        <taxon>Batillariidae</taxon>
        <taxon>Batillaria</taxon>
    </lineage>
</organism>
<gene>
    <name evidence="6" type="ORF">BaRGS_00022690</name>
</gene>
<feature type="region of interest" description="Disordered" evidence="4">
    <location>
        <begin position="1149"/>
        <end position="1175"/>
    </location>
</feature>
<dbReference type="SMART" id="SM01169">
    <property type="entry name" value="DUF1943"/>
    <property type="match status" value="1"/>
</dbReference>
<dbReference type="InterPro" id="IPR001747">
    <property type="entry name" value="Vitellogenin_N"/>
</dbReference>
<dbReference type="SUPFAM" id="SSF48431">
    <property type="entry name" value="Lipovitellin-phosvitin complex, superhelical domain"/>
    <property type="match status" value="1"/>
</dbReference>
<name>A0ABD0KGI6_9CAEN</name>
<keyword evidence="2" id="KW-0325">Glycoprotein</keyword>
<dbReference type="InterPro" id="IPR011030">
    <property type="entry name" value="Lipovitellin_superhlx_dom"/>
</dbReference>
<proteinExistence type="predicted"/>
<dbReference type="Pfam" id="PF09172">
    <property type="entry name" value="Vit_open_b-sht"/>
    <property type="match status" value="1"/>
</dbReference>
<dbReference type="InterPro" id="IPR015255">
    <property type="entry name" value="Vitellinogen_open_b-sht"/>
</dbReference>
<sequence length="2660" mass="296262">VSRRMSMAYEHTSKRDTNKNEAIRTMKSQLRDLCDSDDVSPSTPDLFYDLVTSMRRMDISGLRLVYELVSGTSICSDNRRTRKFFIDALSAAGTDASVRMLTRLMVSGDVTGTDVVFWLMPLTFLPRPSPSMLQTVKNLLESKHVWREALLPVSGLVNNYCRRHRNCDSDPDVQRIMLTLKRIVGNQCHASHANVEKIVLGVRAIANSGQAGHVAEVLDNCLKRKNNPTEVRVSAAQALRRIPCDAKRQRLWRVFGDQAEDSELRIAAYVTIMQCVTQEVLHGVQRTLAGEKDPQVVSYVYTHLANLKVKDGSYRQEMSELMETLKVNRSMSDMGGFQTSRNLAGVPWSQSDISLHTDTNIVWPTSIPSSTWLPRSADVSVTMEILGRALNLVEVGVREEGVAFFLQDVVLPYLGQKRKSVGPNKASARAHTRLMTYIVRVFDTVLASLGHSRLLQLSQLKGSLYAKVLGNEITFQRLAATGKWAEQLASGKRLSVKDVLAKIFKQGKLNFGQNMVLLDVSMTVPTSCGLPLTVSVNGSASLQLHASGTVDLRRVFSKPRRLDVNGEMRASGAVRMSGTMSVDGIVSRAGVRMTGTVHSNTLLRGHVKVEQGSIVSLQVDVPADNMDIFTVRSDFFLLHNQVQQHLLPSDVTQRMISACTGPTAARVTGLELCGQVRFPNEADKVGVAGLLRGPASASVVLYKRDSHASYTLFAKHIKTKHSVDTQLTFSTPGARVDRTLAAELQVNVKQRNLRIGFTSPWKKAEVSGSLSNTARLKGTRCTLVIDKVTYGVIAEVKVTKSHGDVIYSPVFEIHRPGTDVVALTAAAKLGRHWKKVGLDLSLSGVADDPLKMTVSVTNKKQEVSVKVSATHGVAVTYSLAAGTFMSVTGRGSPKVEVNPFFFLNTPSRQLISLTGRGDYRKDRMFRVDVKLSVDGIRPLELQYALIKTPTRKLDRYRLDFAVRSSVAMVTCDANVDVKPGHMLNARVTLTHNVPTVMPADTVVMVMKLNDRSTSSSLNYIVALKMESTTYPDHSFDLKLTTEHRPKDSRTRLLVKYGDDHVQYALLNSKIKHDVTDIYTVALATKTDVQVPARDVNIRVQASHKHSPKLLESRVTLDEGQGHRTRARLMFADRSKTFLTLVGRAVLDTTHDEDTTTTPPRTGTKSKARSKDPSVSASFKLVEDSDQYDVKSGAYLGRKKRDFSTSINIKKPLSLQRVQMFLKAHGVKTYNELEAEVSHEMHPFLAGLIKSLFEDTQHAMDYATSVRLLSSLEGAEILNKEEDGFRNATTVDDFANILNKIRTGLVPRSEPTASDSDEDGGRKMKTNLKGGYRLKSSFVDLLSSSLNFAHKFDGEKYSSGVNVDQNGDQYGAAVTMTDHIQNWHRKSLGKVTVTVPDRSVSVEWNHELAQRKMRSTFMSSWASNRKVYLDFNGQHEATNETQEITSDVVVQTPWRPIRDWRVSFGQEIASDSFRSKSTIRQSGVKHISHHVTMVHTLSYTDATVIIYTPWTRKVSGAVRTRYDAYPVTATIELAWPVRQKLSATSSVTFNSWDDLDLFLNMKTSLYGLRPVVYEISNKMYGENMVSEMSFNYGLSTTLSAESSLRLTDFTRWRLKVLTPLKNCRVLETGFEAVGNFTEFSSRADFRIFPTVGKYQCDLKWKMDETFSGSLNVDTPLKHFPYFQLTAVSQNEKGSGFRLTNVTASYHPNKQYLLKSRHTRHPHFLIEADVTTPLPDLASEESVGHVKLLTTIPNIPNVSVSYSVLGQADNLTLTGHVMMEDTPTLNVSISHTHDTGVFNSSLNLSTVYMDDLNIHLAYKNDTERFLSHLSVVLGNTHEVVCYTDVAFNNMTEVDSLLRMKSPATGRIHNAFNIAVNKSAPTENFSFVVQFNRSGDFVSDAMDTYRLGLRHRGRADNFETELSVKPLHGKSLETSVQWIYLSPFQLKSSVSFRSPFRRAEDLSLQIYNTESGQQKQSVLSFGWAPYRKVMLDATFRNHSTVTIVDHQLDVIVVTPFEGLQTCAVRLGHSQFMTRSTDKVEVDVNGKKLATMKLTATDVSFPTVRQTGLPVLDTRTLVVPVTGGVYDTELFLNWDITNSSKNLRLTSKVKSYSDLHVSERDVHFTVVHPTLSTSLQYSLSANTSTVSGEGGLTVSRGHTGNTTNRFSYVYRLHSANSASYTSNGMLKLGSPWRAVEASGSWRDERQAGGSIHGQRSQEVDGTLLWDADGDRKKHADLVSRVTSGPGISVDVMIAVPTVQRELRIQHDFLRNHGDTVWNVTSRMAFTPDLSKALTFSGSVLNTGTAGTVNYTLATALALPYADLDLGCISELKMDNVTYSTAWRAWYVTASQRRDDITIRATIHRLRKEIRLQAETPNTRLWADVKKLGQEPYHLTSDLIADATSRSVVFKTSFDDALHSFAVEAKYVNDSAVRAEVYRSHATGRETDAMLALRLNTSTLIHARLTWRPSLLGDIQMLYGDVAIHLADLELYTREIVSHVTQNVGDEISAKYSSMTSLMVQEVTPVVHFLDTELRIVGEGLELIVSGMETVYLANQQLLKSVGRGLDGAGEYLILSGQGLTMAYKEFHTQLVQDLHVFLDATKHFPINQHYWRLLSTIADAVRTAGRSSAETLEEMLAVIDQYLPAARRRMLHFRNNISGKLILL</sequence>
<evidence type="ECO:0000313" key="7">
    <source>
        <dbReference type="Proteomes" id="UP001519460"/>
    </source>
</evidence>
<dbReference type="Proteomes" id="UP001519460">
    <property type="component" value="Unassembled WGS sequence"/>
</dbReference>
<evidence type="ECO:0000256" key="2">
    <source>
        <dbReference type="ARBA" id="ARBA00023180"/>
    </source>
</evidence>
<keyword evidence="1" id="KW-1015">Disulfide bond</keyword>
<evidence type="ECO:0000313" key="6">
    <source>
        <dbReference type="EMBL" id="KAK7486081.1"/>
    </source>
</evidence>
<feature type="domain" description="Vitellogenin" evidence="5">
    <location>
        <begin position="1"/>
        <end position="377"/>
    </location>
</feature>
<dbReference type="PANTHER" id="PTHR23345">
    <property type="entry name" value="VITELLOGENIN-RELATED"/>
    <property type="match status" value="1"/>
</dbReference>
<feature type="non-terminal residue" evidence="6">
    <location>
        <position position="1"/>
    </location>
</feature>
<dbReference type="Gene3D" id="2.20.80.10">
    <property type="entry name" value="Lipovitellin-phosvitin complex, chain A, domain 4"/>
    <property type="match status" value="1"/>
</dbReference>
<keyword evidence="7" id="KW-1185">Reference proteome</keyword>
<dbReference type="SUPFAM" id="SSF56968">
    <property type="entry name" value="Lipovitellin-phosvitin complex, beta-sheet shell regions"/>
    <property type="match status" value="1"/>
</dbReference>
<comment type="caution">
    <text evidence="3">Lacks conserved residue(s) required for the propagation of feature annotation.</text>
</comment>
<dbReference type="Pfam" id="PF01347">
    <property type="entry name" value="Vitellogenin_N"/>
    <property type="match status" value="1"/>
</dbReference>
<dbReference type="GO" id="GO:0045735">
    <property type="term" value="F:nutrient reservoir activity"/>
    <property type="evidence" value="ECO:0007669"/>
    <property type="project" value="UniProtKB-KW"/>
</dbReference>
<dbReference type="PROSITE" id="PS51211">
    <property type="entry name" value="VITELLOGENIN"/>
    <property type="match status" value="1"/>
</dbReference>
<accession>A0ABD0KGI6</accession>
<dbReference type="EMBL" id="JACVVK020000184">
    <property type="protein sequence ID" value="KAK7486081.1"/>
    <property type="molecule type" value="Genomic_DNA"/>
</dbReference>
<dbReference type="PANTHER" id="PTHR23345:SF15">
    <property type="entry name" value="VITELLOGENIN 1-RELATED"/>
    <property type="match status" value="1"/>
</dbReference>
<dbReference type="InterPro" id="IPR015819">
    <property type="entry name" value="Lipid_transp_b-sht_shell"/>
</dbReference>
<dbReference type="InterPro" id="IPR050733">
    <property type="entry name" value="Vitellogenin/Apolipophorin"/>
</dbReference>
<evidence type="ECO:0000256" key="3">
    <source>
        <dbReference type="PROSITE-ProRule" id="PRU00557"/>
    </source>
</evidence>
<comment type="caution">
    <text evidence="6">The sequence shown here is derived from an EMBL/GenBank/DDBJ whole genome shotgun (WGS) entry which is preliminary data.</text>
</comment>
<evidence type="ECO:0000256" key="4">
    <source>
        <dbReference type="SAM" id="MobiDB-lite"/>
    </source>
</evidence>
<protein>
    <recommendedName>
        <fullName evidence="5">Vitellogenin domain-containing protein</fullName>
    </recommendedName>
</protein>
<evidence type="ECO:0000259" key="5">
    <source>
        <dbReference type="PROSITE" id="PS51211"/>
    </source>
</evidence>